<evidence type="ECO:0000256" key="5">
    <source>
        <dbReference type="SAM" id="Phobius"/>
    </source>
</evidence>
<sequence>MRIADKALGVYTYVEFGACVTALLPVIAASRLRHRADPTLRMPARWAQRVGRAASFLTPLWRVTIEGDVPPDISSKAYVVVANHESEADPFLLACLPWEMRWVVKEELFKIPVVGWAMNLAGEIPLRRGDGPSVRAMLTECERAIAVGMSVMIFPEGTLTKNRDHLAFRDGAFDLAIRTGAPVLPVAVSGTDAMLPRRSFWIGRGRGTARILEPIPTAHLTPDDVGTLRDRTRDVIVAARTELEAKRSGRPAPTQPRTENGSMRDHM</sequence>
<keyword evidence="2" id="KW-0808">Transferase</keyword>
<proteinExistence type="predicted"/>
<gene>
    <name evidence="7" type="ORF">LZC95_13625</name>
</gene>
<dbReference type="PANTHER" id="PTHR10434">
    <property type="entry name" value="1-ACYL-SN-GLYCEROL-3-PHOSPHATE ACYLTRANSFERASE"/>
    <property type="match status" value="1"/>
</dbReference>
<keyword evidence="5" id="KW-0472">Membrane</keyword>
<keyword evidence="5" id="KW-1133">Transmembrane helix</keyword>
<accession>A0ABZ2KKM5</accession>
<dbReference type="SUPFAM" id="SSF69593">
    <property type="entry name" value="Glycerol-3-phosphate (1)-acyltransferase"/>
    <property type="match status" value="1"/>
</dbReference>
<keyword evidence="5" id="KW-0812">Transmembrane</keyword>
<comment type="pathway">
    <text evidence="1">Lipid metabolism.</text>
</comment>
<name>A0ABZ2KKM5_9BACT</name>
<feature type="domain" description="Phospholipid/glycerol acyltransferase" evidence="6">
    <location>
        <begin position="78"/>
        <end position="191"/>
    </location>
</feature>
<dbReference type="RefSeq" id="WP_394848487.1">
    <property type="nucleotide sequence ID" value="NZ_CP089982.1"/>
</dbReference>
<feature type="transmembrane region" description="Helical" evidence="5">
    <location>
        <begin position="12"/>
        <end position="32"/>
    </location>
</feature>
<dbReference type="SMART" id="SM00563">
    <property type="entry name" value="PlsC"/>
    <property type="match status" value="1"/>
</dbReference>
<dbReference type="PANTHER" id="PTHR10434:SF66">
    <property type="entry name" value="PHOSPHOLIPID_GLYCEROL ACYLTRANSFERASE DOMAIN-CONTAINING PROTEIN"/>
    <property type="match status" value="1"/>
</dbReference>
<dbReference type="EMBL" id="CP089982">
    <property type="protein sequence ID" value="WXA97868.1"/>
    <property type="molecule type" value="Genomic_DNA"/>
</dbReference>
<evidence type="ECO:0000256" key="4">
    <source>
        <dbReference type="SAM" id="MobiDB-lite"/>
    </source>
</evidence>
<dbReference type="CDD" id="cd07989">
    <property type="entry name" value="LPLAT_AGPAT-like"/>
    <property type="match status" value="1"/>
</dbReference>
<evidence type="ECO:0000256" key="2">
    <source>
        <dbReference type="ARBA" id="ARBA00022679"/>
    </source>
</evidence>
<reference evidence="7 8" key="1">
    <citation type="submission" date="2021-12" db="EMBL/GenBank/DDBJ databases">
        <title>Discovery of the Pendulisporaceae a myxobacterial family with distinct sporulation behavior and unique specialized metabolism.</title>
        <authorList>
            <person name="Garcia R."/>
            <person name="Popoff A."/>
            <person name="Bader C.D."/>
            <person name="Loehr J."/>
            <person name="Walesch S."/>
            <person name="Walt C."/>
            <person name="Boldt J."/>
            <person name="Bunk B."/>
            <person name="Haeckl F.J.F.P.J."/>
            <person name="Gunesch A.P."/>
            <person name="Birkelbach J."/>
            <person name="Nuebel U."/>
            <person name="Pietschmann T."/>
            <person name="Bach T."/>
            <person name="Mueller R."/>
        </authorList>
    </citation>
    <scope>NUCLEOTIDE SEQUENCE [LARGE SCALE GENOMIC DNA]</scope>
    <source>
        <strain evidence="7 8">MSr12523</strain>
    </source>
</reference>
<protein>
    <submittedName>
        <fullName evidence="7">1-acyl-sn-glycerol-3-phosphate acyltransferase</fullName>
    </submittedName>
</protein>
<keyword evidence="8" id="KW-1185">Reference proteome</keyword>
<evidence type="ECO:0000259" key="6">
    <source>
        <dbReference type="SMART" id="SM00563"/>
    </source>
</evidence>
<organism evidence="7 8">
    <name type="scientific">Pendulispora brunnea</name>
    <dbReference type="NCBI Taxonomy" id="2905690"/>
    <lineage>
        <taxon>Bacteria</taxon>
        <taxon>Pseudomonadati</taxon>
        <taxon>Myxococcota</taxon>
        <taxon>Myxococcia</taxon>
        <taxon>Myxococcales</taxon>
        <taxon>Sorangiineae</taxon>
        <taxon>Pendulisporaceae</taxon>
        <taxon>Pendulispora</taxon>
    </lineage>
</organism>
<dbReference type="Pfam" id="PF01553">
    <property type="entry name" value="Acyltransferase"/>
    <property type="match status" value="1"/>
</dbReference>
<dbReference type="GO" id="GO:0016746">
    <property type="term" value="F:acyltransferase activity"/>
    <property type="evidence" value="ECO:0007669"/>
    <property type="project" value="UniProtKB-KW"/>
</dbReference>
<evidence type="ECO:0000256" key="3">
    <source>
        <dbReference type="ARBA" id="ARBA00023315"/>
    </source>
</evidence>
<feature type="region of interest" description="Disordered" evidence="4">
    <location>
        <begin position="243"/>
        <end position="267"/>
    </location>
</feature>
<evidence type="ECO:0000256" key="1">
    <source>
        <dbReference type="ARBA" id="ARBA00005189"/>
    </source>
</evidence>
<keyword evidence="3 7" id="KW-0012">Acyltransferase</keyword>
<dbReference type="InterPro" id="IPR002123">
    <property type="entry name" value="Plipid/glycerol_acylTrfase"/>
</dbReference>
<evidence type="ECO:0000313" key="8">
    <source>
        <dbReference type="Proteomes" id="UP001379533"/>
    </source>
</evidence>
<evidence type="ECO:0000313" key="7">
    <source>
        <dbReference type="EMBL" id="WXA97868.1"/>
    </source>
</evidence>
<dbReference type="Proteomes" id="UP001379533">
    <property type="component" value="Chromosome"/>
</dbReference>